<dbReference type="GO" id="GO:0016747">
    <property type="term" value="F:acyltransferase activity, transferring groups other than amino-acyl groups"/>
    <property type="evidence" value="ECO:0007669"/>
    <property type="project" value="InterPro"/>
</dbReference>
<organism evidence="2 3">
    <name type="scientific">Geodia barretti</name>
    <name type="common">Barrett's horny sponge</name>
    <dbReference type="NCBI Taxonomy" id="519541"/>
    <lineage>
        <taxon>Eukaryota</taxon>
        <taxon>Metazoa</taxon>
        <taxon>Porifera</taxon>
        <taxon>Demospongiae</taxon>
        <taxon>Heteroscleromorpha</taxon>
        <taxon>Tetractinellida</taxon>
        <taxon>Astrophorina</taxon>
        <taxon>Geodiidae</taxon>
        <taxon>Geodia</taxon>
    </lineage>
</organism>
<dbReference type="InterPro" id="IPR051531">
    <property type="entry name" value="N-acetyltransferase"/>
</dbReference>
<accession>A0AA35RBM6</accession>
<comment type="caution">
    <text evidence="2">The sequence shown here is derived from an EMBL/GenBank/DDBJ whole genome shotgun (WGS) entry which is preliminary data.</text>
</comment>
<dbReference type="PROSITE" id="PS51186">
    <property type="entry name" value="GNAT"/>
    <property type="match status" value="1"/>
</dbReference>
<dbReference type="InterPro" id="IPR016181">
    <property type="entry name" value="Acyl_CoA_acyltransferase"/>
</dbReference>
<reference evidence="2" key="1">
    <citation type="submission" date="2023-03" db="EMBL/GenBank/DDBJ databases">
        <authorList>
            <person name="Steffen K."/>
            <person name="Cardenas P."/>
        </authorList>
    </citation>
    <scope>NUCLEOTIDE SEQUENCE</scope>
</reference>
<name>A0AA35RBM6_GEOBA</name>
<proteinExistence type="predicted"/>
<dbReference type="Pfam" id="PF13302">
    <property type="entry name" value="Acetyltransf_3"/>
    <property type="match status" value="1"/>
</dbReference>
<sequence>MQLVTERLLLREFVEGDWPAVLSYQQDQRYLRYYPWAERTEADARELVAMFLGWQHEEPRRRFQLAIELIDEGSLIGNCGIRRKPGNDWEADIGYELDPRYWGTGYATEAARALVNFGFNALGLSRISSWCIADNVAWALVLERLGFRLEGRQRRNEFFKGRWWDTLLYALLADECEKLEQYS</sequence>
<keyword evidence="3" id="KW-1185">Reference proteome</keyword>
<dbReference type="PANTHER" id="PTHR43792">
    <property type="entry name" value="GNAT FAMILY, PUTATIVE (AFU_ORTHOLOGUE AFUA_3G00765)-RELATED-RELATED"/>
    <property type="match status" value="1"/>
</dbReference>
<feature type="domain" description="N-acetyltransferase" evidence="1">
    <location>
        <begin position="8"/>
        <end position="174"/>
    </location>
</feature>
<dbReference type="EMBL" id="CASHTH010000847">
    <property type="protein sequence ID" value="CAI8008460.1"/>
    <property type="molecule type" value="Genomic_DNA"/>
</dbReference>
<protein>
    <submittedName>
        <fullName evidence="2">Uncharacterized N-acetyltransferase YnaD</fullName>
    </submittedName>
</protein>
<evidence type="ECO:0000313" key="3">
    <source>
        <dbReference type="Proteomes" id="UP001174909"/>
    </source>
</evidence>
<dbReference type="Gene3D" id="3.40.630.30">
    <property type="match status" value="1"/>
</dbReference>
<dbReference type="AlphaFoldDB" id="A0AA35RBM6"/>
<dbReference type="SUPFAM" id="SSF55729">
    <property type="entry name" value="Acyl-CoA N-acyltransferases (Nat)"/>
    <property type="match status" value="1"/>
</dbReference>
<gene>
    <name evidence="2" type="ORF">GBAR_LOCUS5789</name>
</gene>
<evidence type="ECO:0000313" key="2">
    <source>
        <dbReference type="EMBL" id="CAI8008460.1"/>
    </source>
</evidence>
<dbReference type="Proteomes" id="UP001174909">
    <property type="component" value="Unassembled WGS sequence"/>
</dbReference>
<dbReference type="InterPro" id="IPR000182">
    <property type="entry name" value="GNAT_dom"/>
</dbReference>
<evidence type="ECO:0000259" key="1">
    <source>
        <dbReference type="PROSITE" id="PS51186"/>
    </source>
</evidence>